<evidence type="ECO:0000313" key="1">
    <source>
        <dbReference type="EMBL" id="CRG95089.1"/>
    </source>
</evidence>
<dbReference type="VEuPathDB" id="PlasmoDB:PGAL8A_00248900"/>
<comment type="caution">
    <text evidence="1">The sequence shown here is derived from an EMBL/GenBank/DDBJ whole genome shotgun (WGS) entry which is preliminary data.</text>
</comment>
<name>A0A1J1GRF4_PLAGA</name>
<proteinExistence type="predicted"/>
<gene>
    <name evidence="1" type="ORF">PGAL8A_00248900</name>
</gene>
<dbReference type="Proteomes" id="UP000220797">
    <property type="component" value="Unassembled WGS sequence"/>
</dbReference>
<reference evidence="1" key="1">
    <citation type="submission" date="2015-04" db="EMBL/GenBank/DDBJ databases">
        <authorList>
            <consortium name="Pathogen Informatics"/>
        </authorList>
    </citation>
    <scope>NUCLEOTIDE SEQUENCE [LARGE SCALE GENOMIC DNA]</scope>
    <source>
        <strain evidence="1">8A</strain>
    </source>
</reference>
<dbReference type="OrthoDB" id="371995at2759"/>
<dbReference type="GeneID" id="39731017"/>
<evidence type="ECO:0000313" key="2">
    <source>
        <dbReference type="Proteomes" id="UP000220797"/>
    </source>
</evidence>
<dbReference type="OMA" id="AECPECI"/>
<dbReference type="AlphaFoldDB" id="A0A1J1GRF4"/>
<dbReference type="EMBL" id="CVMV01000032">
    <property type="protein sequence ID" value="CRG95089.1"/>
    <property type="molecule type" value="Genomic_DNA"/>
</dbReference>
<organism evidence="1 2">
    <name type="scientific">Plasmodium gallinaceum</name>
    <dbReference type="NCBI Taxonomy" id="5849"/>
    <lineage>
        <taxon>Eukaryota</taxon>
        <taxon>Sar</taxon>
        <taxon>Alveolata</taxon>
        <taxon>Apicomplexa</taxon>
        <taxon>Aconoidasida</taxon>
        <taxon>Haemosporida</taxon>
        <taxon>Plasmodiidae</taxon>
        <taxon>Plasmodium</taxon>
        <taxon>Plasmodium (Haemamoeba)</taxon>
    </lineage>
</organism>
<keyword evidence="2" id="KW-1185">Reference proteome</keyword>
<protein>
    <submittedName>
        <fullName evidence="1">Uncharacterized protein</fullName>
    </submittedName>
</protein>
<accession>A0A1J1GRF4</accession>
<sequence length="256" mass="29994">MNNYSENDSDSTVEETLVMLNFPQLNNDENKLKNLNIFRKKKSEHPEKIPNSNNLPNQYTINDINGIEIDLTKDNNNNTEETLNNDIILNKNDNNVNCNSYDIQENNKQCNNREVQYKMNENVINSDSYMVNETNKELVDNDKCTLKKSESCLDNNIIDNIPFEVNSITLKNIFTENPQCVINDKYKFKGIQTSSIGTNLYFKEPESLKNKNDLKNYEISYDDYNRNIKNENKMTRDDFTIYEGYSTKIISFKIDY</sequence>
<dbReference type="RefSeq" id="XP_028527902.1">
    <property type="nucleotide sequence ID" value="XM_028671229.1"/>
</dbReference>